<feature type="region of interest" description="Disordered" evidence="1">
    <location>
        <begin position="314"/>
        <end position="354"/>
    </location>
</feature>
<feature type="region of interest" description="Disordered" evidence="1">
    <location>
        <begin position="252"/>
        <end position="271"/>
    </location>
</feature>
<dbReference type="AlphaFoldDB" id="A0A6Q2YC70"/>
<proteinExistence type="predicted"/>
<evidence type="ECO:0000313" key="3">
    <source>
        <dbReference type="Ensembl" id="ENSELUP00000063490.2"/>
    </source>
</evidence>
<feature type="domain" description="Myb/SANT-like DNA-binding" evidence="2">
    <location>
        <begin position="107"/>
        <end position="196"/>
    </location>
</feature>
<sequence length="407" mass="46308">MISGKRVSGENVEGNNACIFTKRKSTTMKEDADTEEPFAVKVEIGPFGVKEEEPFSVMNDATVNTQGMCFSVKEEEKAIQIKVEDARLEDRKDPTVCNDLMENRSNDRWTDSDVQALLSVYAEDQIQREFESAVRNDKVYAKISCMLSELNIIRTGKQCREKLKKLKQDYKKIKNHNNRSGSDRRSSKWFDRLDALLGHRPALSGAAATVDSATALVEDTETDNQSVEDGTDRPAEPQAAEISVFSPVTVSSPRLMCPAEGNKRQGKRKRDTDFLDALRDMDDANRAVLQRGQEQRDQYMQLLLDSLASERAERAEERAERAEERAERAEERAERAEERAERAEERAERAEERAERAMRKRELAFLESEKEETRWLQREFHGGFLSVLGLLAQSLSQINSHTAPPLD</sequence>
<dbReference type="Proteomes" id="UP000265140">
    <property type="component" value="Chromosome 9"/>
</dbReference>
<reference evidence="4" key="1">
    <citation type="journal article" date="2014" name="PLoS ONE">
        <title>The genome and linkage map of the northern pike (Esox lucius): conserved synteny revealed between the salmonid sister group and the Neoteleostei.</title>
        <authorList>
            <person name="Rondeau E.B."/>
            <person name="Minkley D.R."/>
            <person name="Leong J.S."/>
            <person name="Messmer A.M."/>
            <person name="Jantzen J.R."/>
            <person name="von Schalburg K.R."/>
            <person name="Lemon C."/>
            <person name="Bird N.H."/>
            <person name="Koop B.F."/>
        </authorList>
    </citation>
    <scope>NUCLEOTIDE SEQUENCE</scope>
</reference>
<organism evidence="3 4">
    <name type="scientific">Esox lucius</name>
    <name type="common">Northern pike</name>
    <dbReference type="NCBI Taxonomy" id="8010"/>
    <lineage>
        <taxon>Eukaryota</taxon>
        <taxon>Metazoa</taxon>
        <taxon>Chordata</taxon>
        <taxon>Craniata</taxon>
        <taxon>Vertebrata</taxon>
        <taxon>Euteleostomi</taxon>
        <taxon>Actinopterygii</taxon>
        <taxon>Neopterygii</taxon>
        <taxon>Teleostei</taxon>
        <taxon>Protacanthopterygii</taxon>
        <taxon>Esociformes</taxon>
        <taxon>Esocidae</taxon>
        <taxon>Esox</taxon>
    </lineage>
</organism>
<reference evidence="3" key="4">
    <citation type="submission" date="2025-09" db="UniProtKB">
        <authorList>
            <consortium name="Ensembl"/>
        </authorList>
    </citation>
    <scope>IDENTIFICATION</scope>
</reference>
<dbReference type="Gene3D" id="1.10.10.60">
    <property type="entry name" value="Homeodomain-like"/>
    <property type="match status" value="1"/>
</dbReference>
<dbReference type="PANTHER" id="PTHR47595">
    <property type="entry name" value="HEAT SHOCK 70 KDA PROTEIN 14"/>
    <property type="match status" value="1"/>
</dbReference>
<reference evidence="3" key="3">
    <citation type="submission" date="2025-08" db="UniProtKB">
        <authorList>
            <consortium name="Ensembl"/>
        </authorList>
    </citation>
    <scope>IDENTIFICATION</scope>
</reference>
<reference evidence="3" key="2">
    <citation type="submission" date="2020-02" db="EMBL/GenBank/DDBJ databases">
        <title>Esox lucius (northern pike) genome, fEsoLuc1, primary haplotype.</title>
        <authorList>
            <person name="Myers G."/>
            <person name="Karagic N."/>
            <person name="Meyer A."/>
            <person name="Pippel M."/>
            <person name="Reichard M."/>
            <person name="Winkler S."/>
            <person name="Tracey A."/>
            <person name="Sims Y."/>
            <person name="Howe K."/>
            <person name="Rhie A."/>
            <person name="Formenti G."/>
            <person name="Durbin R."/>
            <person name="Fedrigo O."/>
            <person name="Jarvis E.D."/>
        </authorList>
    </citation>
    <scope>NUCLEOTIDE SEQUENCE [LARGE SCALE GENOMIC DNA]</scope>
</reference>
<dbReference type="Pfam" id="PF13837">
    <property type="entry name" value="Myb_DNA-bind_4"/>
    <property type="match status" value="1"/>
</dbReference>
<dbReference type="Pfam" id="PF11839">
    <property type="entry name" value="Alanine_zipper"/>
    <property type="match status" value="1"/>
</dbReference>
<accession>A0A6Q2YC70</accession>
<protein>
    <recommendedName>
        <fullName evidence="2">Myb/SANT-like DNA-binding domain-containing protein</fullName>
    </recommendedName>
</protein>
<dbReference type="GeneTree" id="ENSGT00940000168331"/>
<dbReference type="Ensembl" id="ENSELUT00000057118.2">
    <property type="protein sequence ID" value="ENSELUP00000063490.2"/>
    <property type="gene ID" value="ENSELUG00000032764.2"/>
</dbReference>
<feature type="region of interest" description="Disordered" evidence="1">
    <location>
        <begin position="216"/>
        <end position="239"/>
    </location>
</feature>
<dbReference type="Bgee" id="ENSELUG00000032764">
    <property type="expression patterns" value="Expressed in muscle tissue and 5 other cell types or tissues"/>
</dbReference>
<keyword evidence="4" id="KW-1185">Reference proteome</keyword>
<evidence type="ECO:0000313" key="4">
    <source>
        <dbReference type="Proteomes" id="UP000265140"/>
    </source>
</evidence>
<dbReference type="InterPro" id="IPR021793">
    <property type="entry name" value="Oprl"/>
</dbReference>
<name>A0A6Q2YC70_ESOLU</name>
<evidence type="ECO:0000256" key="1">
    <source>
        <dbReference type="SAM" id="MobiDB-lite"/>
    </source>
</evidence>
<evidence type="ECO:0000259" key="2">
    <source>
        <dbReference type="Pfam" id="PF13837"/>
    </source>
</evidence>
<dbReference type="InterPro" id="IPR044822">
    <property type="entry name" value="Myb_DNA-bind_4"/>
</dbReference>
<dbReference type="PANTHER" id="PTHR47595:SF1">
    <property type="entry name" value="MYB_SANT-LIKE DNA-BINDING DOMAIN-CONTAINING PROTEIN"/>
    <property type="match status" value="1"/>
</dbReference>